<dbReference type="Ensembl" id="ENSBGRT00000036612.1">
    <property type="protein sequence ID" value="ENSBGRP00000031644.1"/>
    <property type="gene ID" value="ENSBGRG00000019929.1"/>
</dbReference>
<dbReference type="Pfam" id="PF00567">
    <property type="entry name" value="TUDOR"/>
    <property type="match status" value="10"/>
</dbReference>
<dbReference type="InterPro" id="IPR047452">
    <property type="entry name" value="Tudor_TDRD15_rpt2"/>
</dbReference>
<dbReference type="SUPFAM" id="SSF50199">
    <property type="entry name" value="Staphylococcal nuclease"/>
    <property type="match status" value="1"/>
</dbReference>
<feature type="domain" description="Tudor" evidence="1">
    <location>
        <begin position="796"/>
        <end position="855"/>
    </location>
</feature>
<feature type="domain" description="Tudor" evidence="1">
    <location>
        <begin position="1896"/>
        <end position="1954"/>
    </location>
</feature>
<organism evidence="2 3">
    <name type="scientific">Bos mutus grunniens</name>
    <name type="common">Wild yak</name>
    <name type="synonym">Bos grunniens</name>
    <dbReference type="NCBI Taxonomy" id="30521"/>
    <lineage>
        <taxon>Eukaryota</taxon>
        <taxon>Metazoa</taxon>
        <taxon>Chordata</taxon>
        <taxon>Craniata</taxon>
        <taxon>Vertebrata</taxon>
        <taxon>Euteleostomi</taxon>
        <taxon>Mammalia</taxon>
        <taxon>Eutheria</taxon>
        <taxon>Laurasiatheria</taxon>
        <taxon>Artiodactyla</taxon>
        <taxon>Ruminantia</taxon>
        <taxon>Pecora</taxon>
        <taxon>Bovidae</taxon>
        <taxon>Bovinae</taxon>
        <taxon>Bos</taxon>
    </lineage>
</organism>
<dbReference type="PROSITE" id="PS50304">
    <property type="entry name" value="TUDOR"/>
    <property type="match status" value="10"/>
</dbReference>
<evidence type="ECO:0000259" key="1">
    <source>
        <dbReference type="PROSITE" id="PS50304"/>
    </source>
</evidence>
<dbReference type="Gene3D" id="2.40.50.90">
    <property type="match status" value="8"/>
</dbReference>
<feature type="domain" description="Tudor" evidence="1">
    <location>
        <begin position="1661"/>
        <end position="1720"/>
    </location>
</feature>
<feature type="domain" description="Tudor" evidence="1">
    <location>
        <begin position="59"/>
        <end position="117"/>
    </location>
</feature>
<gene>
    <name evidence="2" type="primary">TDRD15</name>
</gene>
<proteinExistence type="predicted"/>
<reference evidence="2" key="3">
    <citation type="submission" date="2025-09" db="UniProtKB">
        <authorList>
            <consortium name="Ensembl"/>
        </authorList>
    </citation>
    <scope>IDENTIFICATION</scope>
</reference>
<dbReference type="GeneTree" id="ENSGT00940000162581"/>
<dbReference type="InterPro" id="IPR035437">
    <property type="entry name" value="SNase_OB-fold_sf"/>
</dbReference>
<dbReference type="PANTHER" id="PTHR22948">
    <property type="entry name" value="TUDOR DOMAIN CONTAINING PROTEIN"/>
    <property type="match status" value="1"/>
</dbReference>
<dbReference type="CDD" id="cd20437">
    <property type="entry name" value="Tudor_TDRD15_rpt2"/>
    <property type="match status" value="1"/>
</dbReference>
<reference evidence="2" key="2">
    <citation type="submission" date="2025-08" db="UniProtKB">
        <authorList>
            <consortium name="Ensembl"/>
        </authorList>
    </citation>
    <scope>IDENTIFICATION</scope>
</reference>
<dbReference type="InterPro" id="IPR050621">
    <property type="entry name" value="Tudor_domain_containing"/>
</dbReference>
<dbReference type="PANTHER" id="PTHR22948:SF7">
    <property type="entry name" value="TUDOR DOMAIN-CONTAINING PROTEIN 15"/>
    <property type="match status" value="1"/>
</dbReference>
<feature type="domain" description="Tudor" evidence="1">
    <location>
        <begin position="1117"/>
        <end position="1176"/>
    </location>
</feature>
<dbReference type="Proteomes" id="UP000694520">
    <property type="component" value="Chromosome 9"/>
</dbReference>
<sequence length="2442" mass="279036">MDPTSLLPTLLNVDLTISHIECLPKDILVKFQGRNNIECEFDYHILQREIQHIQKGNNNVDIDDFCLVEERVSGEWQRGRVVEKKNELYTVLLIDRGEELRVDSTQVASACGNLFELPPRVTFGILANILPAGEKWSPKALNYFKSLVGLQVKGCVQAVLPLQMILLEVPNIISQVLELQLGRLIDGDSFRLIVEMVKEFPKQMPDSLHHKRPESSLSNNDTLLDIQHVLDNLQPSLLVGSTESVKVSSALSPSKFYCQLIKWIPELENFTTCMTLHYDIISQGSGPTCDNFGLLCAARRRNGQWHRGILQQLLPNNQVRIWFMDYGSTETVPSVLVKKLKQDFILVPLFSFPCSLTCLHSPDRATRKFQLSIFKQALLGQVVCAHLDGFNKDEHLYYVTLETQESTISSKCLLKTVGTQVLCPVSDSKIYNRLRATSASEVNSFAVESFIANTKQSIDSLSKKDTLKIDFPVKTVEMKIEAAYIAFVVYVLNPSHFWVRTNEHQNEFQDIMKNINKHYDLCENDELILRNPEPGLFCCARYSKDRHFYRAVITEINGHKITVYFLDYGNTDSIPFFDVKILLPEFCELPALAMCCSLAHIFPVEDLWVKAAVDYFKKIVLNKEVLLQVIAKKDDKYTVNIQSIEASESSDIVSLMLQAGYAEYWEVEPECCPKFVSEYSVLNLKSKNKVKVISALEGPQSKRYYSNKLKESNLSLLKSPPVNFSDFKNPFTLSLGPESPWRYKEYVFKPGTILEVKCSYSCGPGDFLCQLQCQLEDLKLLMEQLQHYYSVHSDPYQVGHMACVAKSSKDGKWYRAAILTQISKKEFDVVLVDYGYQERVLIRDLCAIKPHFLSLEAQAFRCSLNHLVEPISCKVLSWSREACRDFENFISSSRGLLTCVICAIVLIYPNCLSNLVDLQSPFSSAKEFLIRHGSVQYCTVSKPFPSSVSLYSYCYSSFNIKVGSEEEIYISHIYSPQKFYCQLSRNNKDLEMIETKIREISYLSDCPKYNFSKMRLCIAKYVEDGLSYRALSMPTDSLSDILVYFVDFGNKQLVEESMLRAVSDEFPELLFTPMQAIKCSYSCGPGDFLCQLQCQLEDLKLLMEQLQHYYSVHSDPYQVGHMACVAKSSKDGKWYRAAILTQISKKEFDVVLVDYGYQERVLIRDLCAIKPHFLSLEAQAFRCSLNHLVEPISCKVLSWSREACRDFENFISSSRGLLTCVICAIVLIYPNCLSNLVDLQSPFSSAKEFLIRHGSVQYCTVSKPFPSSVSLYSYCYSSFNIKVGSEEEIYISHIYSPQKFYCQLSRNNKDLEMIETKIREISYLSDCPKYNFSKMRLCIAKYVEDGLSYRALSMPTDSLSDILVYFVDFGNKQLVEESMLRAVSDEFPELLFTPMQAIKCFLSDLSDVDIPAEINNWFADKYFGKPLRAKILSREPDGQFGVDLYDGYQHINQKIKMLLHAYGKKHCDQAQCVKKDHKTNENKKEAVALKGEIENNYHRNVSKTSLITYSESKTHQLMNPRSMYARLLKPSVCCKVEPVSKNKVKSLQDELKDVKIVPGLAHILDEHDVGQQSVKVVSQSFIRELNQAASKNIYSHARPQIKDLPQPKIYLNASVKGYVSNISNPASFHIQLAENENVIIRLAAALNARRASIVRERISVKPMVGDLVVAEYSGDNAIYRAVIKKILSRNSYEVEFIDYGNTAVVSTSKIYEIKKEFLTIPQLGVHSFLSGVKWNEPNEIWDRKTVDYFASRVSNKTVSCEFLKRHEQKWEVNVICDEKCVINELVKWTACLKLQKTVLQMPQVVSQKVGPVDNEMKKGGSNGYEGSVILQPSYQQLVSIPFEELKPGQLEKAEILHVSKSGTFYVKLSKNKKILSDLTVLITKEVRNPDFLSVENIEKGLECLAKSKNTFQWYRSKVDKYVDEKVLVFLVDRGKYEIVPLCNTKVLSNEIRNIPRQAVPCKWIWFENFRKMPFESIVGLFAHLEIKILFLKYLDSAWKVDILIDGLLLLEYLNLNTVHVEENKFRSSGIICSIESKTPVSPCTIRSFTWTQLQNGRQYFGIATAVSDPSDFCIQLEDFFDTMKSLFMLLSDLPEDLQTVPQEHIIPGSGCLFKYESEDQWNRVEISEVSDQNLLLTLIDYGFSVYIHYSDIKNLKVVPEALLNLPRLSYPCILHGILPAEGRHWNEEAKRFFQDFLSKPGLVFQFREYSFETKLKIDIIHEKNNLADVLVASGLAIYSKDSAHLDAVTTTGSIEVQYKSESKPICQLLDQNNSKIENINCTCTEKQVLKNQKTIKRKDIYKHLLRKSHITRRLQSGNSVLRRKKVDTGKHNPQSTITFDTWATASFWELPNGLKNNTNCIETIFAKLSEGLQENNTVDLRTTGKALHVNEVMVSKHLKVEGEESSDGLCINRWYIGYTVIAIIRCSRYILKVVSVEQLLIY</sequence>
<feature type="domain" description="Tudor" evidence="1">
    <location>
        <begin position="1331"/>
        <end position="1390"/>
    </location>
</feature>
<dbReference type="FunFam" id="2.30.30.140:FF:000018">
    <property type="entry name" value="Serine/threonine-protein kinase 31"/>
    <property type="match status" value="1"/>
</dbReference>
<feature type="domain" description="Tudor" evidence="1">
    <location>
        <begin position="1010"/>
        <end position="1069"/>
    </location>
</feature>
<feature type="domain" description="Tudor" evidence="1">
    <location>
        <begin position="531"/>
        <end position="589"/>
    </location>
</feature>
<evidence type="ECO:0000313" key="2">
    <source>
        <dbReference type="Ensembl" id="ENSBGRP00000031644.1"/>
    </source>
</evidence>
<dbReference type="CDD" id="cd20436">
    <property type="entry name" value="Tudor_TDRD15_rpt1"/>
    <property type="match status" value="1"/>
</dbReference>
<keyword evidence="3" id="KW-1185">Reference proteome</keyword>
<accession>A0A8B9Y992</accession>
<dbReference type="SUPFAM" id="SSF63748">
    <property type="entry name" value="Tudor/PWWP/MBT"/>
    <property type="match status" value="10"/>
</dbReference>
<dbReference type="SMART" id="SM00333">
    <property type="entry name" value="TUDOR"/>
    <property type="match status" value="10"/>
</dbReference>
<feature type="domain" description="Tudor" evidence="1">
    <location>
        <begin position="2104"/>
        <end position="2162"/>
    </location>
</feature>
<dbReference type="InterPro" id="IPR002999">
    <property type="entry name" value="Tudor"/>
</dbReference>
<dbReference type="Gene3D" id="2.30.30.140">
    <property type="match status" value="9"/>
</dbReference>
<feature type="domain" description="Tudor" evidence="1">
    <location>
        <begin position="289"/>
        <end position="347"/>
    </location>
</feature>
<dbReference type="InterPro" id="IPR047450">
    <property type="entry name" value="Tudor_TDRD15_rpt1"/>
</dbReference>
<evidence type="ECO:0000313" key="3">
    <source>
        <dbReference type="Proteomes" id="UP000694520"/>
    </source>
</evidence>
<protein>
    <submittedName>
        <fullName evidence="2">Tudor domain containing 15</fullName>
    </submittedName>
</protein>
<name>A0A8B9Y992_BOSMU</name>
<reference evidence="2" key="1">
    <citation type="submission" date="2019-05" db="EMBL/GenBank/DDBJ databases">
        <authorList>
            <person name="Zhang S."/>
            <person name="Liu J."/>
        </authorList>
    </citation>
    <scope>NUCLEOTIDE SEQUENCE [LARGE SCALE GENOMIC DNA]</scope>
</reference>